<dbReference type="GO" id="GO:0009097">
    <property type="term" value="P:isoleucine biosynthetic process"/>
    <property type="evidence" value="ECO:0007669"/>
    <property type="project" value="TreeGrafter"/>
</dbReference>
<dbReference type="GO" id="GO:0006567">
    <property type="term" value="P:L-threonine catabolic process"/>
    <property type="evidence" value="ECO:0007669"/>
    <property type="project" value="TreeGrafter"/>
</dbReference>
<keyword evidence="5 8" id="KW-0456">Lyase</keyword>
<dbReference type="SUPFAM" id="SSF53686">
    <property type="entry name" value="Tryptophan synthase beta subunit-like PLP-dependent enzymes"/>
    <property type="match status" value="1"/>
</dbReference>
<dbReference type="EMBL" id="VSSQ01005899">
    <property type="protein sequence ID" value="MPM30824.1"/>
    <property type="molecule type" value="Genomic_DNA"/>
</dbReference>
<dbReference type="EC" id="4.3.1.17" evidence="3"/>
<dbReference type="Gene3D" id="3.40.50.1100">
    <property type="match status" value="2"/>
</dbReference>
<feature type="domain" description="Tryptophan synthase beta chain-like PALP" evidence="7">
    <location>
        <begin position="2"/>
        <end position="283"/>
    </location>
</feature>
<organism evidence="8">
    <name type="scientific">bioreactor metagenome</name>
    <dbReference type="NCBI Taxonomy" id="1076179"/>
    <lineage>
        <taxon>unclassified sequences</taxon>
        <taxon>metagenomes</taxon>
        <taxon>ecological metagenomes</taxon>
    </lineage>
</organism>
<protein>
    <recommendedName>
        <fullName evidence="3">L-serine ammonia-lyase</fullName>
        <ecNumber evidence="3">4.3.1.17</ecNumber>
    </recommendedName>
</protein>
<evidence type="ECO:0000313" key="8">
    <source>
        <dbReference type="EMBL" id="MPM30824.1"/>
    </source>
</evidence>
<name>A0A644YXW1_9ZZZZ</name>
<accession>A0A644YXW1</accession>
<dbReference type="AlphaFoldDB" id="A0A644YXW1"/>
<dbReference type="GO" id="GO:0004794">
    <property type="term" value="F:threonine deaminase activity"/>
    <property type="evidence" value="ECO:0007669"/>
    <property type="project" value="TreeGrafter"/>
</dbReference>
<dbReference type="PANTHER" id="PTHR48078:SF2">
    <property type="entry name" value="CATABOLIC L-SERINE_THREONINE DEHYDRATASE"/>
    <property type="match status" value="1"/>
</dbReference>
<dbReference type="Pfam" id="PF00291">
    <property type="entry name" value="PALP"/>
    <property type="match status" value="1"/>
</dbReference>
<evidence type="ECO:0000256" key="3">
    <source>
        <dbReference type="ARBA" id="ARBA00012093"/>
    </source>
</evidence>
<dbReference type="InterPro" id="IPR001926">
    <property type="entry name" value="TrpB-like_PALP"/>
</dbReference>
<evidence type="ECO:0000256" key="1">
    <source>
        <dbReference type="ARBA" id="ARBA00001933"/>
    </source>
</evidence>
<comment type="catalytic activity">
    <reaction evidence="6">
        <text>L-serine = pyruvate + NH4(+)</text>
        <dbReference type="Rhea" id="RHEA:19169"/>
        <dbReference type="ChEBI" id="CHEBI:15361"/>
        <dbReference type="ChEBI" id="CHEBI:28938"/>
        <dbReference type="ChEBI" id="CHEBI:33384"/>
        <dbReference type="EC" id="4.3.1.17"/>
    </reaction>
</comment>
<proteinExistence type="inferred from homology"/>
<evidence type="ECO:0000256" key="5">
    <source>
        <dbReference type="ARBA" id="ARBA00023239"/>
    </source>
</evidence>
<gene>
    <name evidence="8" type="primary">ilvA_4</name>
    <name evidence="8" type="ORF">SDC9_77374</name>
</gene>
<reference evidence="8" key="1">
    <citation type="submission" date="2019-08" db="EMBL/GenBank/DDBJ databases">
        <authorList>
            <person name="Kucharzyk K."/>
            <person name="Murdoch R.W."/>
            <person name="Higgins S."/>
            <person name="Loffler F."/>
        </authorList>
    </citation>
    <scope>NUCLEOTIDE SEQUENCE</scope>
</reference>
<evidence type="ECO:0000256" key="4">
    <source>
        <dbReference type="ARBA" id="ARBA00022898"/>
    </source>
</evidence>
<dbReference type="GO" id="GO:0003941">
    <property type="term" value="F:L-serine ammonia-lyase activity"/>
    <property type="evidence" value="ECO:0007669"/>
    <property type="project" value="UniProtKB-EC"/>
</dbReference>
<dbReference type="PANTHER" id="PTHR48078">
    <property type="entry name" value="THREONINE DEHYDRATASE, MITOCHONDRIAL-RELATED"/>
    <property type="match status" value="1"/>
</dbReference>
<sequence length="306" mass="32301">MIESLPLGHAAGRKVLLKLECVQPAGSFKLRGVGALCEKLYAEGKRVFVCASSSNAGYATAYAARLLGAKAVIVAPEGSPEEALSAIRLLNAEVIVHGAVWYDANDLALELVRQDPEKAYVSSYDDPVLWSGHATMIDELAKQCDKPDAIVCSVGGGGLLSGILEGLDRNGWSDVAVIGCGAYGANAFAASMEAGKLTRIPAASSIITCIGAEIVTPRVMELSKTHNLGAYLTSDLHAVEACERFLDDHRLLVDPSCGVSLAALYENTPLLGNAKTVVSIVCGGVGIKLAKLRRMRRLAEQKNELH</sequence>
<comment type="similarity">
    <text evidence="2">Belongs to the serine/threonine dehydratase family.</text>
</comment>
<dbReference type="InterPro" id="IPR050147">
    <property type="entry name" value="Ser/Thr_Dehydratase"/>
</dbReference>
<evidence type="ECO:0000256" key="6">
    <source>
        <dbReference type="ARBA" id="ARBA00049406"/>
    </source>
</evidence>
<evidence type="ECO:0000259" key="7">
    <source>
        <dbReference type="Pfam" id="PF00291"/>
    </source>
</evidence>
<evidence type="ECO:0000256" key="2">
    <source>
        <dbReference type="ARBA" id="ARBA00010869"/>
    </source>
</evidence>
<dbReference type="InterPro" id="IPR036052">
    <property type="entry name" value="TrpB-like_PALP_sf"/>
</dbReference>
<keyword evidence="4" id="KW-0663">Pyridoxal phosphate</keyword>
<comment type="cofactor">
    <cofactor evidence="1">
        <name>pyridoxal 5'-phosphate</name>
        <dbReference type="ChEBI" id="CHEBI:597326"/>
    </cofactor>
</comment>
<dbReference type="GO" id="GO:0006565">
    <property type="term" value="P:L-serine catabolic process"/>
    <property type="evidence" value="ECO:0007669"/>
    <property type="project" value="TreeGrafter"/>
</dbReference>
<comment type="caution">
    <text evidence="8">The sequence shown here is derived from an EMBL/GenBank/DDBJ whole genome shotgun (WGS) entry which is preliminary data.</text>
</comment>